<dbReference type="EMBL" id="JAOYFB010000038">
    <property type="protein sequence ID" value="KAK4026695.1"/>
    <property type="molecule type" value="Genomic_DNA"/>
</dbReference>
<dbReference type="Proteomes" id="UP001234178">
    <property type="component" value="Unassembled WGS sequence"/>
</dbReference>
<protein>
    <submittedName>
        <fullName evidence="2">Uncharacterized protein</fullName>
    </submittedName>
</protein>
<name>A0ABR0ANS3_9CRUS</name>
<evidence type="ECO:0000313" key="3">
    <source>
        <dbReference type="Proteomes" id="UP001234178"/>
    </source>
</evidence>
<accession>A0ABR0ANS3</accession>
<reference evidence="2 3" key="1">
    <citation type="journal article" date="2023" name="Nucleic Acids Res.">
        <title>The hologenome of Daphnia magna reveals possible DNA methylation and microbiome-mediated evolution of the host genome.</title>
        <authorList>
            <person name="Chaturvedi A."/>
            <person name="Li X."/>
            <person name="Dhandapani V."/>
            <person name="Marshall H."/>
            <person name="Kissane S."/>
            <person name="Cuenca-Cambronero M."/>
            <person name="Asole G."/>
            <person name="Calvet F."/>
            <person name="Ruiz-Romero M."/>
            <person name="Marangio P."/>
            <person name="Guigo R."/>
            <person name="Rago D."/>
            <person name="Mirbahai L."/>
            <person name="Eastwood N."/>
            <person name="Colbourne J.K."/>
            <person name="Zhou J."/>
            <person name="Mallon E."/>
            <person name="Orsini L."/>
        </authorList>
    </citation>
    <scope>NUCLEOTIDE SEQUENCE [LARGE SCALE GENOMIC DNA]</scope>
    <source>
        <strain evidence="2">LRV0_1</strain>
    </source>
</reference>
<gene>
    <name evidence="2" type="ORF">OUZ56_015722</name>
</gene>
<proteinExistence type="predicted"/>
<keyword evidence="3" id="KW-1185">Reference proteome</keyword>
<sequence length="70" mass="7983">MNQLSKLMVELTRGYTYESPMLEVTPSRVPNNSQPFQSSQTCPTQSNVPEQPLFKPNLHNAKKSWTNVEC</sequence>
<feature type="compositionally biased region" description="Polar residues" evidence="1">
    <location>
        <begin position="28"/>
        <end position="49"/>
    </location>
</feature>
<organism evidence="2 3">
    <name type="scientific">Daphnia magna</name>
    <dbReference type="NCBI Taxonomy" id="35525"/>
    <lineage>
        <taxon>Eukaryota</taxon>
        <taxon>Metazoa</taxon>
        <taxon>Ecdysozoa</taxon>
        <taxon>Arthropoda</taxon>
        <taxon>Crustacea</taxon>
        <taxon>Branchiopoda</taxon>
        <taxon>Diplostraca</taxon>
        <taxon>Cladocera</taxon>
        <taxon>Anomopoda</taxon>
        <taxon>Daphniidae</taxon>
        <taxon>Daphnia</taxon>
    </lineage>
</organism>
<comment type="caution">
    <text evidence="2">The sequence shown here is derived from an EMBL/GenBank/DDBJ whole genome shotgun (WGS) entry which is preliminary data.</text>
</comment>
<evidence type="ECO:0000256" key="1">
    <source>
        <dbReference type="SAM" id="MobiDB-lite"/>
    </source>
</evidence>
<feature type="region of interest" description="Disordered" evidence="1">
    <location>
        <begin position="28"/>
        <end position="70"/>
    </location>
</feature>
<evidence type="ECO:0000313" key="2">
    <source>
        <dbReference type="EMBL" id="KAK4026695.1"/>
    </source>
</evidence>